<protein>
    <submittedName>
        <fullName evidence="2">Uncharacterized protein</fullName>
    </submittedName>
</protein>
<feature type="compositionally biased region" description="Basic and acidic residues" evidence="1">
    <location>
        <begin position="14"/>
        <end position="25"/>
    </location>
</feature>
<organism evidence="2 3">
    <name type="scientific">Candidatus Borkfalkia avicola</name>
    <dbReference type="NCBI Taxonomy" id="2838503"/>
    <lineage>
        <taxon>Bacteria</taxon>
        <taxon>Bacillati</taxon>
        <taxon>Bacillota</taxon>
        <taxon>Clostridia</taxon>
        <taxon>Christensenellales</taxon>
        <taxon>Christensenellaceae</taxon>
        <taxon>Candidatus Borkfalkia</taxon>
    </lineage>
</organism>
<sequence>MARKTEQPAQAAPKESKPNKYRDGRWTVPSKRAKGYAADRKAKVHTYGPKEGNELTDFEAGMRSGYLQCQTDHAGMYKYKKALSEGKSKEEARELSRRPWKKK</sequence>
<dbReference type="AlphaFoldDB" id="A0A9D2D637"/>
<reference evidence="2" key="1">
    <citation type="journal article" date="2021" name="PeerJ">
        <title>Extensive microbial diversity within the chicken gut microbiome revealed by metagenomics and culture.</title>
        <authorList>
            <person name="Gilroy R."/>
            <person name="Ravi A."/>
            <person name="Getino M."/>
            <person name="Pursley I."/>
            <person name="Horton D.L."/>
            <person name="Alikhan N.F."/>
            <person name="Baker D."/>
            <person name="Gharbi K."/>
            <person name="Hall N."/>
            <person name="Watson M."/>
            <person name="Adriaenssens E.M."/>
            <person name="Foster-Nyarko E."/>
            <person name="Jarju S."/>
            <person name="Secka A."/>
            <person name="Antonio M."/>
            <person name="Oren A."/>
            <person name="Chaudhuri R.R."/>
            <person name="La Ragione R."/>
            <person name="Hildebrand F."/>
            <person name="Pallen M.J."/>
        </authorList>
    </citation>
    <scope>NUCLEOTIDE SEQUENCE</scope>
    <source>
        <strain evidence="2">CHK192-19661</strain>
    </source>
</reference>
<proteinExistence type="predicted"/>
<evidence type="ECO:0000256" key="1">
    <source>
        <dbReference type="SAM" id="MobiDB-lite"/>
    </source>
</evidence>
<evidence type="ECO:0000313" key="2">
    <source>
        <dbReference type="EMBL" id="HIZ09120.1"/>
    </source>
</evidence>
<comment type="caution">
    <text evidence="2">The sequence shown here is derived from an EMBL/GenBank/DDBJ whole genome shotgun (WGS) entry which is preliminary data.</text>
</comment>
<feature type="region of interest" description="Disordered" evidence="1">
    <location>
        <begin position="82"/>
        <end position="103"/>
    </location>
</feature>
<feature type="region of interest" description="Disordered" evidence="1">
    <location>
        <begin position="1"/>
        <end position="53"/>
    </location>
</feature>
<dbReference type="Proteomes" id="UP000824025">
    <property type="component" value="Unassembled WGS sequence"/>
</dbReference>
<gene>
    <name evidence="2" type="ORF">H9726_01405</name>
</gene>
<dbReference type="EMBL" id="DXCF01000004">
    <property type="protein sequence ID" value="HIZ09120.1"/>
    <property type="molecule type" value="Genomic_DNA"/>
</dbReference>
<reference evidence="2" key="2">
    <citation type="submission" date="2021-04" db="EMBL/GenBank/DDBJ databases">
        <authorList>
            <person name="Gilroy R."/>
        </authorList>
    </citation>
    <scope>NUCLEOTIDE SEQUENCE</scope>
    <source>
        <strain evidence="2">CHK192-19661</strain>
    </source>
</reference>
<accession>A0A9D2D637</accession>
<name>A0A9D2D637_9FIRM</name>
<feature type="compositionally biased region" description="Basic and acidic residues" evidence="1">
    <location>
        <begin position="82"/>
        <end position="97"/>
    </location>
</feature>
<evidence type="ECO:0000313" key="3">
    <source>
        <dbReference type="Proteomes" id="UP000824025"/>
    </source>
</evidence>